<dbReference type="InterPro" id="IPR008984">
    <property type="entry name" value="SMAD_FHA_dom_sf"/>
</dbReference>
<dbReference type="GeneID" id="110982878"/>
<organism evidence="3 4">
    <name type="scientific">Acanthaster planci</name>
    <name type="common">Crown-of-thorns starfish</name>
    <dbReference type="NCBI Taxonomy" id="133434"/>
    <lineage>
        <taxon>Eukaryota</taxon>
        <taxon>Metazoa</taxon>
        <taxon>Echinodermata</taxon>
        <taxon>Eleutherozoa</taxon>
        <taxon>Asterozoa</taxon>
        <taxon>Asteroidea</taxon>
        <taxon>Valvatacea</taxon>
        <taxon>Valvatida</taxon>
        <taxon>Acanthasteridae</taxon>
        <taxon>Acanthaster</taxon>
    </lineage>
</organism>
<evidence type="ECO:0000259" key="2">
    <source>
        <dbReference type="Pfam" id="PF10283"/>
    </source>
</evidence>
<feature type="compositionally biased region" description="Basic residues" evidence="1">
    <location>
        <begin position="497"/>
        <end position="514"/>
    </location>
</feature>
<dbReference type="GO" id="GO:0003677">
    <property type="term" value="F:DNA binding"/>
    <property type="evidence" value="ECO:0007669"/>
    <property type="project" value="InterPro"/>
</dbReference>
<feature type="compositionally biased region" description="Acidic residues" evidence="1">
    <location>
        <begin position="451"/>
        <end position="461"/>
    </location>
</feature>
<dbReference type="GO" id="GO:0008408">
    <property type="term" value="F:3'-5' exonuclease activity"/>
    <property type="evidence" value="ECO:0007669"/>
    <property type="project" value="InterPro"/>
</dbReference>
<gene>
    <name evidence="4" type="primary">LOC110982878</name>
</gene>
<evidence type="ECO:0000313" key="3">
    <source>
        <dbReference type="Proteomes" id="UP000694845"/>
    </source>
</evidence>
<dbReference type="InterPro" id="IPR019406">
    <property type="entry name" value="APLF_PBZ"/>
</dbReference>
<feature type="compositionally biased region" description="Basic residues" evidence="1">
    <location>
        <begin position="429"/>
        <end position="446"/>
    </location>
</feature>
<dbReference type="PRINTS" id="PR00929">
    <property type="entry name" value="ATHOOK"/>
</dbReference>
<dbReference type="SUPFAM" id="SSF49879">
    <property type="entry name" value="SMAD/FHA domain"/>
    <property type="match status" value="1"/>
</dbReference>
<dbReference type="FunFam" id="2.60.200.20:FF:000061">
    <property type="entry name" value="Zgc:165656 protein"/>
    <property type="match status" value="1"/>
</dbReference>
<dbReference type="GO" id="GO:0006302">
    <property type="term" value="P:double-strand break repair"/>
    <property type="evidence" value="ECO:0007669"/>
    <property type="project" value="InterPro"/>
</dbReference>
<feature type="domain" description="PBZ-type" evidence="2">
    <location>
        <begin position="500"/>
        <end position="525"/>
    </location>
</feature>
<dbReference type="OMA" id="PCFYRSS"/>
<feature type="compositionally biased region" description="Acidic residues" evidence="1">
    <location>
        <begin position="396"/>
        <end position="416"/>
    </location>
</feature>
<dbReference type="GO" id="GO:0035861">
    <property type="term" value="C:site of double-strand break"/>
    <property type="evidence" value="ECO:0007669"/>
    <property type="project" value="TreeGrafter"/>
</dbReference>
<feature type="compositionally biased region" description="Basic and acidic residues" evidence="1">
    <location>
        <begin position="173"/>
        <end position="202"/>
    </location>
</feature>
<feature type="compositionally biased region" description="Polar residues" evidence="1">
    <location>
        <begin position="113"/>
        <end position="122"/>
    </location>
</feature>
<dbReference type="RefSeq" id="XP_022097314.1">
    <property type="nucleotide sequence ID" value="XM_022241622.1"/>
</dbReference>
<dbReference type="GO" id="GO:0005634">
    <property type="term" value="C:nucleus"/>
    <property type="evidence" value="ECO:0007669"/>
    <property type="project" value="TreeGrafter"/>
</dbReference>
<feature type="compositionally biased region" description="Basic and acidic residues" evidence="1">
    <location>
        <begin position="515"/>
        <end position="534"/>
    </location>
</feature>
<sequence length="633" mass="70620">MSGIELKPISESEAGRSNFLLPLGKTVIGRGPVLGVSDKRVSRNHGLVEVEDGKVKIMSTHTNPTFYQAKGTARLLPLPKEVWQSLEHGDRISLTPDQHVYEVVIDERPYHKGSQSLGSITDSPVKESPVKESPQKMEKHTEDAEDDRGRRENNRKEIVTGVDEKNQLNSTDGRTKKIKSDEDKERDGTEDHEKDDAEEKQDAGPPSTQIQSKGGTVKLPGQKEMALPVERERKLPDWMAKLGGGTTTAKAMSTPTEASRGRGRGRGRPRGTSTTTASATQRTATPKRSKKQPSVSDEASEEEYSLALQRTPSRGRGRPRGKGRGKAMGRGRPRRHQSDDDDDDDDDEEVPSVGEEEEEIEEGPRRWGHGKTRDQATVKRRAKVAMDYSEDFAASGEDEEEEELPVPEGDDGSDWEPESHSPRLMRTSSKGKRTSGRKKTGGRRYSRQSSEEDSDLSEEEVYIPRPTKRSGRAVSSSLEIDSQDMPRKRTKKTDNGKKRREPCRYGKKCYRKNPLHKEEFAHPGDSDCESAKSDDGDDDDDGDEKEECPHGTTCYRKNKRHLEQYKHTKAPGRPKRQAARKRATLADGDSDDEGEVNTYDYDDSFIDDGTQGMGKASDSESEDWTPGGKDEDD</sequence>
<feature type="compositionally biased region" description="Basic and acidic residues" evidence="1">
    <location>
        <begin position="124"/>
        <end position="166"/>
    </location>
</feature>
<feature type="compositionally biased region" description="Basic residues" evidence="1">
    <location>
        <begin position="313"/>
        <end position="335"/>
    </location>
</feature>
<dbReference type="OrthoDB" id="10256774at2759"/>
<feature type="compositionally biased region" description="Acidic residues" evidence="1">
    <location>
        <begin position="535"/>
        <end position="546"/>
    </location>
</feature>
<feature type="compositionally biased region" description="Polar residues" evidence="1">
    <location>
        <begin position="247"/>
        <end position="257"/>
    </location>
</feature>
<dbReference type="InterPro" id="IPR017956">
    <property type="entry name" value="AT_hook_DNA-bd_motif"/>
</dbReference>
<dbReference type="SMART" id="SM00384">
    <property type="entry name" value="AT_hook"/>
    <property type="match status" value="4"/>
</dbReference>
<feature type="region of interest" description="Disordered" evidence="1">
    <location>
        <begin position="112"/>
        <end position="633"/>
    </location>
</feature>
<dbReference type="Pfam" id="PF10283">
    <property type="entry name" value="zf-CCHH"/>
    <property type="match status" value="2"/>
</dbReference>
<feature type="domain" description="PBZ-type" evidence="2">
    <location>
        <begin position="545"/>
        <end position="569"/>
    </location>
</feature>
<name>A0A8B7YVH1_ACAPL</name>
<protein>
    <submittedName>
        <fullName evidence="4">Sarcoplasmic reticulum histidine-rich calcium-binding protein-like isoform X1</fullName>
    </submittedName>
</protein>
<dbReference type="GO" id="GO:0003906">
    <property type="term" value="F:DNA-(apurinic or apyrimidinic site) endonuclease activity"/>
    <property type="evidence" value="ECO:0007669"/>
    <property type="project" value="InterPro"/>
</dbReference>
<dbReference type="PANTHER" id="PTHR21315">
    <property type="entry name" value="APRATAXIN AND PNK-LIKE FACTOR-RELATED"/>
    <property type="match status" value="1"/>
</dbReference>
<proteinExistence type="predicted"/>
<feature type="compositionally biased region" description="Acidic residues" evidence="1">
    <location>
        <begin position="339"/>
        <end position="361"/>
    </location>
</feature>
<reference evidence="4" key="1">
    <citation type="submission" date="2025-08" db="UniProtKB">
        <authorList>
            <consortium name="RefSeq"/>
        </authorList>
    </citation>
    <scope>IDENTIFICATION</scope>
</reference>
<feature type="compositionally biased region" description="Low complexity" evidence="1">
    <location>
        <begin position="270"/>
        <end position="284"/>
    </location>
</feature>
<dbReference type="AlphaFoldDB" id="A0A8B7YVH1"/>
<accession>A0A8B7YVH1</accession>
<dbReference type="Gene3D" id="2.60.200.20">
    <property type="match status" value="1"/>
</dbReference>
<dbReference type="CTD" id="200558"/>
<dbReference type="PANTHER" id="PTHR21315:SF2">
    <property type="entry name" value="APRATAXIN AND PNK-LIKE FACTOR"/>
    <property type="match status" value="1"/>
</dbReference>
<feature type="compositionally biased region" description="Acidic residues" evidence="1">
    <location>
        <begin position="588"/>
        <end position="606"/>
    </location>
</feature>
<evidence type="ECO:0000313" key="4">
    <source>
        <dbReference type="RefSeq" id="XP_022097314.1"/>
    </source>
</evidence>
<dbReference type="InterPro" id="IPR039253">
    <property type="entry name" value="APLF"/>
</dbReference>
<dbReference type="KEGG" id="aplc:110982878"/>
<feature type="compositionally biased region" description="Basic residues" evidence="1">
    <location>
        <begin position="567"/>
        <end position="583"/>
    </location>
</feature>
<evidence type="ECO:0000256" key="1">
    <source>
        <dbReference type="SAM" id="MobiDB-lite"/>
    </source>
</evidence>
<keyword evidence="3" id="KW-1185">Reference proteome</keyword>
<feature type="compositionally biased region" description="Basic and acidic residues" evidence="1">
    <location>
        <begin position="484"/>
        <end position="496"/>
    </location>
</feature>
<dbReference type="Proteomes" id="UP000694845">
    <property type="component" value="Unplaced"/>
</dbReference>